<evidence type="ECO:0000313" key="1">
    <source>
        <dbReference type="EMBL" id="KAK3719483.1"/>
    </source>
</evidence>
<evidence type="ECO:0000313" key="2">
    <source>
        <dbReference type="Proteomes" id="UP001281147"/>
    </source>
</evidence>
<proteinExistence type="predicted"/>
<organism evidence="1 2">
    <name type="scientific">Vermiconidia calcicola</name>
    <dbReference type="NCBI Taxonomy" id="1690605"/>
    <lineage>
        <taxon>Eukaryota</taxon>
        <taxon>Fungi</taxon>
        <taxon>Dikarya</taxon>
        <taxon>Ascomycota</taxon>
        <taxon>Pezizomycotina</taxon>
        <taxon>Dothideomycetes</taxon>
        <taxon>Dothideomycetidae</taxon>
        <taxon>Mycosphaerellales</taxon>
        <taxon>Extremaceae</taxon>
        <taxon>Vermiconidia</taxon>
    </lineage>
</organism>
<protein>
    <submittedName>
        <fullName evidence="1">Uncharacterized protein</fullName>
    </submittedName>
</protein>
<comment type="caution">
    <text evidence="1">The sequence shown here is derived from an EMBL/GenBank/DDBJ whole genome shotgun (WGS) entry which is preliminary data.</text>
</comment>
<reference evidence="1" key="1">
    <citation type="submission" date="2023-07" db="EMBL/GenBank/DDBJ databases">
        <title>Black Yeasts Isolated from many extreme environments.</title>
        <authorList>
            <person name="Coleine C."/>
            <person name="Stajich J.E."/>
            <person name="Selbmann L."/>
        </authorList>
    </citation>
    <scope>NUCLEOTIDE SEQUENCE</scope>
    <source>
        <strain evidence="1">CCFEE 5714</strain>
    </source>
</reference>
<accession>A0ACC3NMT8</accession>
<dbReference type="EMBL" id="JAUTXU010000026">
    <property type="protein sequence ID" value="KAK3719483.1"/>
    <property type="molecule type" value="Genomic_DNA"/>
</dbReference>
<sequence>MNAEAYGSAISLDSSEGDDLLDGDLDVRRRPQSSRLRRWANFSVLWWFSNAVMGIVIIYLGFQLDAKRTLLGRFELAGDVSGVWPRLPHRVVTFKPDNRYVRNLTSPTFKEDTREHWLNILPSIPNPGKYPHLPTPYTKDDKAVYMTSVTHQLHCLYTIMHSINDLLLNDGSLTIDIDDEGDESSVHDIDGQAAQLSHCFDYLRQSIMCHGDTALEGAHPTNTKGPGIGGDDGWNVRHVCKPWKPIHNWLEKKRIDDSLWD</sequence>
<gene>
    <name evidence="1" type="ORF">LTR37_004341</name>
</gene>
<dbReference type="Proteomes" id="UP001281147">
    <property type="component" value="Unassembled WGS sequence"/>
</dbReference>
<keyword evidence="2" id="KW-1185">Reference proteome</keyword>
<name>A0ACC3NMT8_9PEZI</name>